<feature type="transmembrane region" description="Helical" evidence="3">
    <location>
        <begin position="1080"/>
        <end position="1105"/>
    </location>
</feature>
<evidence type="ECO:0000313" key="5">
    <source>
        <dbReference type="Proteomes" id="UP000887578"/>
    </source>
</evidence>
<keyword evidence="3" id="KW-0472">Membrane</keyword>
<feature type="transmembrane region" description="Helical" evidence="3">
    <location>
        <begin position="1126"/>
        <end position="1147"/>
    </location>
</feature>
<feature type="compositionally biased region" description="Low complexity" evidence="2">
    <location>
        <begin position="294"/>
        <end position="317"/>
    </location>
</feature>
<evidence type="ECO:0000259" key="4">
    <source>
        <dbReference type="PROSITE" id="PS50026"/>
    </source>
</evidence>
<dbReference type="PROSITE" id="PS00022">
    <property type="entry name" value="EGF_1"/>
    <property type="match status" value="2"/>
</dbReference>
<feature type="region of interest" description="Disordered" evidence="2">
    <location>
        <begin position="641"/>
        <end position="709"/>
    </location>
</feature>
<feature type="region of interest" description="Disordered" evidence="2">
    <location>
        <begin position="1"/>
        <end position="55"/>
    </location>
</feature>
<feature type="compositionally biased region" description="Low complexity" evidence="2">
    <location>
        <begin position="374"/>
        <end position="409"/>
    </location>
</feature>
<feature type="domain" description="EGF-like" evidence="4">
    <location>
        <begin position="956"/>
        <end position="992"/>
    </location>
</feature>
<dbReference type="SUPFAM" id="SSF57196">
    <property type="entry name" value="EGF/Laminin"/>
    <property type="match status" value="1"/>
</dbReference>
<feature type="compositionally biased region" description="Low complexity" evidence="2">
    <location>
        <begin position="1"/>
        <end position="29"/>
    </location>
</feature>
<feature type="region of interest" description="Disordered" evidence="2">
    <location>
        <begin position="600"/>
        <end position="624"/>
    </location>
</feature>
<evidence type="ECO:0000256" key="3">
    <source>
        <dbReference type="SAM" id="Phobius"/>
    </source>
</evidence>
<feature type="compositionally biased region" description="Low complexity" evidence="2">
    <location>
        <begin position="425"/>
        <end position="448"/>
    </location>
</feature>
<dbReference type="InterPro" id="IPR016187">
    <property type="entry name" value="CTDL_fold"/>
</dbReference>
<accession>A0A914PDI3</accession>
<dbReference type="SUPFAM" id="SSF56436">
    <property type="entry name" value="C-type lectin-like"/>
    <property type="match status" value="1"/>
</dbReference>
<organism evidence="5 6">
    <name type="scientific">Panagrolaimus davidi</name>
    <dbReference type="NCBI Taxonomy" id="227884"/>
    <lineage>
        <taxon>Eukaryota</taxon>
        <taxon>Metazoa</taxon>
        <taxon>Ecdysozoa</taxon>
        <taxon>Nematoda</taxon>
        <taxon>Chromadorea</taxon>
        <taxon>Rhabditida</taxon>
        <taxon>Tylenchina</taxon>
        <taxon>Panagrolaimomorpha</taxon>
        <taxon>Panagrolaimoidea</taxon>
        <taxon>Panagrolaimidae</taxon>
        <taxon>Panagrolaimus</taxon>
    </lineage>
</organism>
<feature type="compositionally biased region" description="Low complexity" evidence="2">
    <location>
        <begin position="601"/>
        <end position="624"/>
    </location>
</feature>
<feature type="compositionally biased region" description="Polar residues" evidence="2">
    <location>
        <begin position="352"/>
        <end position="367"/>
    </location>
</feature>
<feature type="region of interest" description="Disordered" evidence="2">
    <location>
        <begin position="67"/>
        <end position="105"/>
    </location>
</feature>
<feature type="compositionally biased region" description="Low complexity" evidence="2">
    <location>
        <begin position="681"/>
        <end position="709"/>
    </location>
</feature>
<evidence type="ECO:0000313" key="6">
    <source>
        <dbReference type="WBParaSite" id="PDA_v2.g12822.t1"/>
    </source>
</evidence>
<feature type="compositionally biased region" description="Polar residues" evidence="2">
    <location>
        <begin position="167"/>
        <end position="191"/>
    </location>
</feature>
<proteinExistence type="predicted"/>
<dbReference type="Proteomes" id="UP000887578">
    <property type="component" value="Unplaced"/>
</dbReference>
<feature type="compositionally biased region" description="Low complexity" evidence="2">
    <location>
        <begin position="654"/>
        <end position="666"/>
    </location>
</feature>
<feature type="transmembrane region" description="Helical" evidence="3">
    <location>
        <begin position="1257"/>
        <end position="1278"/>
    </location>
</feature>
<feature type="compositionally biased region" description="Low complexity" evidence="2">
    <location>
        <begin position="499"/>
        <end position="521"/>
    </location>
</feature>
<dbReference type="Gene3D" id="2.10.25.10">
    <property type="entry name" value="Laminin"/>
    <property type="match status" value="1"/>
</dbReference>
<keyword evidence="1" id="KW-0245">EGF-like domain</keyword>
<keyword evidence="5" id="KW-1185">Reference proteome</keyword>
<evidence type="ECO:0000256" key="2">
    <source>
        <dbReference type="SAM" id="MobiDB-lite"/>
    </source>
</evidence>
<protein>
    <submittedName>
        <fullName evidence="6">EGF-like domain-containing protein</fullName>
    </submittedName>
</protein>
<feature type="region of interest" description="Disordered" evidence="2">
    <location>
        <begin position="167"/>
        <end position="195"/>
    </location>
</feature>
<feature type="region of interest" description="Disordered" evidence="2">
    <location>
        <begin position="344"/>
        <end position="409"/>
    </location>
</feature>
<feature type="compositionally biased region" description="Basic and acidic residues" evidence="2">
    <location>
        <begin position="525"/>
        <end position="544"/>
    </location>
</feature>
<feature type="compositionally biased region" description="Polar residues" evidence="2">
    <location>
        <begin position="641"/>
        <end position="653"/>
    </location>
</feature>
<comment type="caution">
    <text evidence="1">Lacks conserved residue(s) required for the propagation of feature annotation.</text>
</comment>
<keyword evidence="1" id="KW-1015">Disulfide bond</keyword>
<feature type="transmembrane region" description="Helical" evidence="3">
    <location>
        <begin position="1233"/>
        <end position="1251"/>
    </location>
</feature>
<keyword evidence="3" id="KW-1133">Transmembrane helix</keyword>
<keyword evidence="3" id="KW-0812">Transmembrane</keyword>
<evidence type="ECO:0000256" key="1">
    <source>
        <dbReference type="PROSITE-ProRule" id="PRU00076"/>
    </source>
</evidence>
<name>A0A914PDI3_9BILA</name>
<feature type="region of interest" description="Disordered" evidence="2">
    <location>
        <begin position="294"/>
        <end position="331"/>
    </location>
</feature>
<feature type="compositionally biased region" description="Low complexity" evidence="2">
    <location>
        <begin position="36"/>
        <end position="48"/>
    </location>
</feature>
<feature type="region of interest" description="Disordered" evidence="2">
    <location>
        <begin position="494"/>
        <end position="551"/>
    </location>
</feature>
<sequence>MFKTSTSADSTTTTIESITETSQMSTSSIVESTNFTAETSSIASETSTNTPFTEKTTADISLKTSVKSSQTITSSSTPLTTEDENIPSSDSTITTTTISPLTSSSEKITSTVKLSVTSPSLETTLKQHQSATSSEPSTQTNTRNALTKAITKPTTDTTVLSSVYKTTSIPSNDQTSSPTAELTEEQQSTTKLDVPSSVKVTKSATLLSSISSLSSKKTSDQRTTISDAVSSTTTIQESTAVVDDSSTIEPDEPTVAFDVTSTTEIPFTIKTEKNTANSEFLTTKKDTTKETTFLTSKSADGSTSVSPSPVTTSSPTTKVNVRSTASITDSTDEKLTTTIFSTPTVTSTATSRLGTDSTADKSSQTTIENEKTQTESVTTTSSASEKQTTASNNIKTGTTTTASTTSVSTDSIIDDRVTATETPLSTAASTKTFSASSSEIPLTTSTKTSVPATSTTTILQRLETTIATSVSLDSIIDDRATATETPQSTAALTKTFGASNSGMTSSTSTTTSMPTTSTSTTLQRSETRMKETTTDEKNTPKSSDKTSTQTVPLKFEQKTTTKVETGETKASVVSTLGTDIDESTTAEKDSVFVQTTVNGLSSSTTASETTDAKTTNTATESTLASPTIVPTTQISSSVPLTASITPSSNEPQDTSTTSLPSKTSTTEKPLITTSEPKSQSTTVKTTETSTTEIKSTTNTTIPSTTSTPSSCNSVCPDGFFEADYACFKFIQPNNTQGWQYNDFQNACDSMDGVIASFNDFGYLNNIKLFKKITRSKNMKITFVFTNAIPTPNFYKTRFIPAINFTGLNSKKVPVVGLKQLEKYQKVSALCRVGKFCESYTCPIEEYFLPKTAKYLGTFAPATTVLKANETLNIYCMGELKRKFEVKCDRRGYLLPDSSSINCNGETETETEIEEDGVVKSCFECKQNQTASCDDLQNGTFYCNCTEDYFGKTCTNRPNACKNFTCLNGGTCENRFSYAKCHCEQSYSGTFCQHDFYSNDGEEWKMRFIANAAAATVVAVETQRVKGKTYRGPSFNGGRLPSGRCRLFASMFGAFAFFLRIKFEFPDTPYASEHGYCALTFSMTITCCFMALSGMIAESIVALGIIQNKTTNNFKGNGTNRRNRVKVGKFYILFTTVAFVPSAIFSYYSNYMVTGRSCVGVLPWTHYGPSTQYAGFALTFVLSAYALTASGIALYARWLINVNNYEIRRRYDADLYSPFAYGIEIYPIEIGVRYCLYALQPILFVLAWFAFITSAELFVWWATYMATAASCIYSAFCFIHDATGLFADLNSWTHILMSWAPRCLSPSFNYVTLRTRDEVMKVLKWETYENEEAERLNGGPDIRYPVPFNPFEETLRRMRTDPTINQSRLLKLTIPVGLQRIVIKKWKIIYLKARAGNKPQHAAMEALWEYIQENPLAAPGYPAAAFTALYHNFWENMAFYDRLNDTHPSGIFELAVKMVEARPCKPHETSEVFDSRFSDGRTTVIANPDDPPICFDHQQRAYDKLEKECSKITEAAMKKGKKR</sequence>
<dbReference type="InterPro" id="IPR000742">
    <property type="entry name" value="EGF"/>
</dbReference>
<feature type="disulfide bond" evidence="1">
    <location>
        <begin position="982"/>
        <end position="991"/>
    </location>
</feature>
<dbReference type="WBParaSite" id="PDA_v2.g12822.t1">
    <property type="protein sequence ID" value="PDA_v2.g12822.t1"/>
    <property type="gene ID" value="PDA_v2.g12822"/>
</dbReference>
<feature type="compositionally biased region" description="Polar residues" evidence="2">
    <location>
        <begin position="318"/>
        <end position="329"/>
    </location>
</feature>
<dbReference type="CDD" id="cd00054">
    <property type="entry name" value="EGF_CA"/>
    <property type="match status" value="1"/>
</dbReference>
<feature type="compositionally biased region" description="Polar residues" evidence="2">
    <location>
        <begin position="671"/>
        <end position="680"/>
    </location>
</feature>
<feature type="transmembrane region" description="Helical" evidence="3">
    <location>
        <begin position="1172"/>
        <end position="1199"/>
    </location>
</feature>
<reference evidence="6" key="1">
    <citation type="submission" date="2022-11" db="UniProtKB">
        <authorList>
            <consortium name="WormBaseParasite"/>
        </authorList>
    </citation>
    <scope>IDENTIFICATION</scope>
</reference>
<feature type="region of interest" description="Disordered" evidence="2">
    <location>
        <begin position="424"/>
        <end position="448"/>
    </location>
</feature>
<dbReference type="PROSITE" id="PS50026">
    <property type="entry name" value="EGF_3"/>
    <property type="match status" value="1"/>
</dbReference>